<dbReference type="Proteomes" id="UP000886523">
    <property type="component" value="Unassembled WGS sequence"/>
</dbReference>
<evidence type="ECO:0000313" key="3">
    <source>
        <dbReference type="EMBL" id="KAF9508334.1"/>
    </source>
</evidence>
<comment type="caution">
    <text evidence="3">The sequence shown here is derived from an EMBL/GenBank/DDBJ whole genome shotgun (WGS) entry which is preliminary data.</text>
</comment>
<feature type="region of interest" description="Disordered" evidence="1">
    <location>
        <begin position="95"/>
        <end position="182"/>
    </location>
</feature>
<feature type="compositionally biased region" description="Basic and acidic residues" evidence="1">
    <location>
        <begin position="1"/>
        <end position="10"/>
    </location>
</feature>
<organism evidence="3 4">
    <name type="scientific">Hydnum rufescens UP504</name>
    <dbReference type="NCBI Taxonomy" id="1448309"/>
    <lineage>
        <taxon>Eukaryota</taxon>
        <taxon>Fungi</taxon>
        <taxon>Dikarya</taxon>
        <taxon>Basidiomycota</taxon>
        <taxon>Agaricomycotina</taxon>
        <taxon>Agaricomycetes</taxon>
        <taxon>Cantharellales</taxon>
        <taxon>Hydnaceae</taxon>
        <taxon>Hydnum</taxon>
    </lineage>
</organism>
<feature type="region of interest" description="Disordered" evidence="1">
    <location>
        <begin position="1"/>
        <end position="32"/>
    </location>
</feature>
<feature type="region of interest" description="Disordered" evidence="1">
    <location>
        <begin position="296"/>
        <end position="318"/>
    </location>
</feature>
<keyword evidence="2" id="KW-1133">Transmembrane helix</keyword>
<keyword evidence="2" id="KW-0472">Membrane</keyword>
<feature type="compositionally biased region" description="Polar residues" evidence="1">
    <location>
        <begin position="109"/>
        <end position="118"/>
    </location>
</feature>
<feature type="compositionally biased region" description="Polar residues" evidence="1">
    <location>
        <begin position="11"/>
        <end position="31"/>
    </location>
</feature>
<name>A0A9P6AMW0_9AGAM</name>
<reference evidence="3" key="1">
    <citation type="journal article" date="2020" name="Nat. Commun.">
        <title>Large-scale genome sequencing of mycorrhizal fungi provides insights into the early evolution of symbiotic traits.</title>
        <authorList>
            <person name="Miyauchi S."/>
            <person name="Kiss E."/>
            <person name="Kuo A."/>
            <person name="Drula E."/>
            <person name="Kohler A."/>
            <person name="Sanchez-Garcia M."/>
            <person name="Morin E."/>
            <person name="Andreopoulos B."/>
            <person name="Barry K.W."/>
            <person name="Bonito G."/>
            <person name="Buee M."/>
            <person name="Carver A."/>
            <person name="Chen C."/>
            <person name="Cichocki N."/>
            <person name="Clum A."/>
            <person name="Culley D."/>
            <person name="Crous P.W."/>
            <person name="Fauchery L."/>
            <person name="Girlanda M."/>
            <person name="Hayes R.D."/>
            <person name="Keri Z."/>
            <person name="LaButti K."/>
            <person name="Lipzen A."/>
            <person name="Lombard V."/>
            <person name="Magnuson J."/>
            <person name="Maillard F."/>
            <person name="Murat C."/>
            <person name="Nolan M."/>
            <person name="Ohm R.A."/>
            <person name="Pangilinan J."/>
            <person name="Pereira M.F."/>
            <person name="Perotto S."/>
            <person name="Peter M."/>
            <person name="Pfister S."/>
            <person name="Riley R."/>
            <person name="Sitrit Y."/>
            <person name="Stielow J.B."/>
            <person name="Szollosi G."/>
            <person name="Zifcakova L."/>
            <person name="Stursova M."/>
            <person name="Spatafora J.W."/>
            <person name="Tedersoo L."/>
            <person name="Vaario L.M."/>
            <person name="Yamada A."/>
            <person name="Yan M."/>
            <person name="Wang P."/>
            <person name="Xu J."/>
            <person name="Bruns T."/>
            <person name="Baldrian P."/>
            <person name="Vilgalys R."/>
            <person name="Dunand C."/>
            <person name="Henrissat B."/>
            <person name="Grigoriev I.V."/>
            <person name="Hibbett D."/>
            <person name="Nagy L.G."/>
            <person name="Martin F.M."/>
        </authorList>
    </citation>
    <scope>NUCLEOTIDE SEQUENCE</scope>
    <source>
        <strain evidence="3">UP504</strain>
    </source>
</reference>
<gene>
    <name evidence="3" type="ORF">BS47DRAFT_1397900</name>
</gene>
<evidence type="ECO:0000256" key="1">
    <source>
        <dbReference type="SAM" id="MobiDB-lite"/>
    </source>
</evidence>
<dbReference type="AlphaFoldDB" id="A0A9P6AMW0"/>
<protein>
    <submittedName>
        <fullName evidence="3">Uncharacterized protein</fullName>
    </submittedName>
</protein>
<accession>A0A9P6AMW0</accession>
<dbReference type="EMBL" id="MU129061">
    <property type="protein sequence ID" value="KAF9508334.1"/>
    <property type="molecule type" value="Genomic_DNA"/>
</dbReference>
<feature type="transmembrane region" description="Helical" evidence="2">
    <location>
        <begin position="323"/>
        <end position="343"/>
    </location>
</feature>
<keyword evidence="4" id="KW-1185">Reference proteome</keyword>
<keyword evidence="2" id="KW-0812">Transmembrane</keyword>
<feature type="compositionally biased region" description="Low complexity" evidence="1">
    <location>
        <begin position="119"/>
        <end position="142"/>
    </location>
</feature>
<proteinExistence type="predicted"/>
<sequence>MHLLHLRDRPTGNSGVHTTNAPQGSLHSNSMHVPDRLHGTIVLLKTRLAKQIQLQRLQNQLLQREIQLLGGRNGNSFDLPRVKDYIFSSLLSSADDSKRSSPLILPINKRSQSPNPTLSRTTRSRASTVYSPYCPSSSSPPSSTQPNQGTKIVVSHPSHKAPISSGSSIPPPTPPQSQPQLSKPVIIGDVEPFPRACNPRVSNEHRSSVQSRPWPCSTASIRSGCYFWRHSYGRFHCYSDRLRTKRYERRQHVIHIPPINAHETKSGKREGRSVTRAKSSSSSAAFTSYLAPIRSASASPNGNSHAHRNPSARHATSPALKPILPGGLFPLILIWIGAIRLMASVTRLLR</sequence>
<evidence type="ECO:0000313" key="4">
    <source>
        <dbReference type="Proteomes" id="UP000886523"/>
    </source>
</evidence>
<evidence type="ECO:0000256" key="2">
    <source>
        <dbReference type="SAM" id="Phobius"/>
    </source>
</evidence>